<dbReference type="WBParaSite" id="nRc.2.0.1.t03254-RA">
    <property type="protein sequence ID" value="nRc.2.0.1.t03254-RA"/>
    <property type="gene ID" value="nRc.2.0.1.g03254"/>
</dbReference>
<reference evidence="3" key="1">
    <citation type="submission" date="2022-11" db="UniProtKB">
        <authorList>
            <consortium name="WormBaseParasite"/>
        </authorList>
    </citation>
    <scope>IDENTIFICATION</scope>
</reference>
<evidence type="ECO:0000313" key="3">
    <source>
        <dbReference type="WBParaSite" id="nRc.2.0.1.t03254-RA"/>
    </source>
</evidence>
<feature type="region of interest" description="Disordered" evidence="1">
    <location>
        <begin position="53"/>
        <end position="76"/>
    </location>
</feature>
<protein>
    <submittedName>
        <fullName evidence="3">Uncharacterized protein</fullName>
    </submittedName>
</protein>
<name>A0A915HNH1_ROMCU</name>
<feature type="region of interest" description="Disordered" evidence="1">
    <location>
        <begin position="1"/>
        <end position="29"/>
    </location>
</feature>
<accession>A0A915HNH1</accession>
<evidence type="ECO:0000256" key="1">
    <source>
        <dbReference type="SAM" id="MobiDB-lite"/>
    </source>
</evidence>
<feature type="compositionally biased region" description="Basic residues" evidence="1">
    <location>
        <begin position="66"/>
        <end position="76"/>
    </location>
</feature>
<sequence length="76" mass="8792">MKHISENLQPAPADENPVFPTHYPEEDANAEQCPEEYFSDDLFDMRQSTITYEEKEQGSRKAFGSKVKKQAKVKKK</sequence>
<proteinExistence type="predicted"/>
<dbReference type="Proteomes" id="UP000887565">
    <property type="component" value="Unplaced"/>
</dbReference>
<evidence type="ECO:0000313" key="2">
    <source>
        <dbReference type="Proteomes" id="UP000887565"/>
    </source>
</evidence>
<organism evidence="2 3">
    <name type="scientific">Romanomermis culicivorax</name>
    <name type="common">Nematode worm</name>
    <dbReference type="NCBI Taxonomy" id="13658"/>
    <lineage>
        <taxon>Eukaryota</taxon>
        <taxon>Metazoa</taxon>
        <taxon>Ecdysozoa</taxon>
        <taxon>Nematoda</taxon>
        <taxon>Enoplea</taxon>
        <taxon>Dorylaimia</taxon>
        <taxon>Mermithida</taxon>
        <taxon>Mermithoidea</taxon>
        <taxon>Mermithidae</taxon>
        <taxon>Romanomermis</taxon>
    </lineage>
</organism>
<keyword evidence="2" id="KW-1185">Reference proteome</keyword>
<dbReference type="AlphaFoldDB" id="A0A915HNH1"/>